<accession>A0AAW0CNB4</accession>
<evidence type="ECO:0000313" key="2">
    <source>
        <dbReference type="EMBL" id="KAK7040541.1"/>
    </source>
</evidence>
<sequence length="321" mass="36843">MAQPPASVLRSDWISLCLPTLEQTEIAPKMGSRGSAHKQPRTYLQIPKKLVQLWLARPEVKAALAGSHIEIEQERSHLLHTEADVERAANLYLIHEMNFIFKVILGSLSVQLQEELKCSSQVSQKGTRIDITWYVNDKAIVIMEYKRCHIVERDQWTARTIEFDEWYSMPKELRDTSEFKEKVETKLAELRGRKADSQTHIAKQIGEYAEQRKAPIMIVFDWNEMILVDMYPSMKKHHSQTNPAQIFFSDEGLPDADGDCEFTHRKVLLAAFIRGLEKQKFLEELRLPSAREPQNAAVQGASRVRPPRNTRSTVAAAPNVR</sequence>
<evidence type="ECO:0008006" key="4">
    <source>
        <dbReference type="Google" id="ProtNLM"/>
    </source>
</evidence>
<gene>
    <name evidence="2" type="ORF">R3P38DRAFT_3261118</name>
</gene>
<keyword evidence="3" id="KW-1185">Reference proteome</keyword>
<evidence type="ECO:0000313" key="3">
    <source>
        <dbReference type="Proteomes" id="UP001362999"/>
    </source>
</evidence>
<name>A0AAW0CNB4_9AGAR</name>
<reference evidence="2 3" key="1">
    <citation type="journal article" date="2024" name="J Genomics">
        <title>Draft genome sequencing and assembly of Favolaschia claudopus CIRM-BRFM 2984 isolated from oak limbs.</title>
        <authorList>
            <person name="Navarro D."/>
            <person name="Drula E."/>
            <person name="Chaduli D."/>
            <person name="Cazenave R."/>
            <person name="Ahrendt S."/>
            <person name="Wang J."/>
            <person name="Lipzen A."/>
            <person name="Daum C."/>
            <person name="Barry K."/>
            <person name="Grigoriev I.V."/>
            <person name="Favel A."/>
            <person name="Rosso M.N."/>
            <person name="Martin F."/>
        </authorList>
    </citation>
    <scope>NUCLEOTIDE SEQUENCE [LARGE SCALE GENOMIC DNA]</scope>
    <source>
        <strain evidence="2 3">CIRM-BRFM 2984</strain>
    </source>
</reference>
<dbReference type="AlphaFoldDB" id="A0AAW0CNB4"/>
<organism evidence="2 3">
    <name type="scientific">Favolaschia claudopus</name>
    <dbReference type="NCBI Taxonomy" id="2862362"/>
    <lineage>
        <taxon>Eukaryota</taxon>
        <taxon>Fungi</taxon>
        <taxon>Dikarya</taxon>
        <taxon>Basidiomycota</taxon>
        <taxon>Agaricomycotina</taxon>
        <taxon>Agaricomycetes</taxon>
        <taxon>Agaricomycetidae</taxon>
        <taxon>Agaricales</taxon>
        <taxon>Marasmiineae</taxon>
        <taxon>Mycenaceae</taxon>
        <taxon>Favolaschia</taxon>
    </lineage>
</organism>
<dbReference type="Proteomes" id="UP001362999">
    <property type="component" value="Unassembled WGS sequence"/>
</dbReference>
<dbReference type="EMBL" id="JAWWNJ010000015">
    <property type="protein sequence ID" value="KAK7040541.1"/>
    <property type="molecule type" value="Genomic_DNA"/>
</dbReference>
<proteinExistence type="predicted"/>
<feature type="region of interest" description="Disordered" evidence="1">
    <location>
        <begin position="292"/>
        <end position="321"/>
    </location>
</feature>
<evidence type="ECO:0000256" key="1">
    <source>
        <dbReference type="SAM" id="MobiDB-lite"/>
    </source>
</evidence>
<protein>
    <recommendedName>
        <fullName evidence="4">NERD domain-containing protein</fullName>
    </recommendedName>
</protein>
<comment type="caution">
    <text evidence="2">The sequence shown here is derived from an EMBL/GenBank/DDBJ whole genome shotgun (WGS) entry which is preliminary data.</text>
</comment>